<keyword evidence="8" id="KW-1185">Reference proteome</keyword>
<reference evidence="7 8" key="1">
    <citation type="submission" date="2018-10" db="EMBL/GenBank/DDBJ databases">
        <title>A high-quality apple genome assembly.</title>
        <authorList>
            <person name="Hu J."/>
        </authorList>
    </citation>
    <scope>NUCLEOTIDE SEQUENCE [LARGE SCALE GENOMIC DNA]</scope>
    <source>
        <strain evidence="8">cv. HFTH1</strain>
        <tissue evidence="7">Young leaf</tissue>
    </source>
</reference>
<dbReference type="GO" id="GO:0005737">
    <property type="term" value="C:cytoplasm"/>
    <property type="evidence" value="ECO:0007669"/>
    <property type="project" value="TreeGrafter"/>
</dbReference>
<evidence type="ECO:0000313" key="7">
    <source>
        <dbReference type="EMBL" id="RXI06291.1"/>
    </source>
</evidence>
<dbReference type="Pfam" id="PF00560">
    <property type="entry name" value="LRR_1"/>
    <property type="match status" value="1"/>
</dbReference>
<evidence type="ECO:0000256" key="3">
    <source>
        <dbReference type="ARBA" id="ARBA00023786"/>
    </source>
</evidence>
<dbReference type="Proteomes" id="UP000290289">
    <property type="component" value="Chromosome 2"/>
</dbReference>
<feature type="region of interest" description="Disordered" evidence="5">
    <location>
        <begin position="122"/>
        <end position="150"/>
    </location>
</feature>
<dbReference type="EMBL" id="RDQH01000328">
    <property type="protein sequence ID" value="RXI06291.1"/>
    <property type="molecule type" value="Genomic_DNA"/>
</dbReference>
<comment type="function">
    <text evidence="4">Leucine-rich repeat protein that likely mediates protein interactions, possibly in the context of signal transduction.</text>
</comment>
<dbReference type="FunFam" id="3.80.10.10:FF:000405">
    <property type="entry name" value="Plant intracellular Ras-group-related LRR protein 4"/>
    <property type="match status" value="1"/>
</dbReference>
<dbReference type="STRING" id="3750.A0A498KGG7"/>
<comment type="similarity">
    <text evidence="3">Belongs to the SHOC2 family.</text>
</comment>
<dbReference type="AlphaFoldDB" id="A0A498KGG7"/>
<feature type="region of interest" description="Disordered" evidence="5">
    <location>
        <begin position="633"/>
        <end position="664"/>
    </location>
</feature>
<evidence type="ECO:0000256" key="5">
    <source>
        <dbReference type="SAM" id="MobiDB-lite"/>
    </source>
</evidence>
<dbReference type="PANTHER" id="PTHR48051:SF54">
    <property type="entry name" value="LEUCINE-RICH REPEAT-CONTAINING PROTEIN"/>
    <property type="match status" value="1"/>
</dbReference>
<dbReference type="PANTHER" id="PTHR48051">
    <property type="match status" value="1"/>
</dbReference>
<sequence>METTAFETVDQVVQEIMRIHRSLPPRPAVDEVEVAAALVRNVEMAEQARLDAIAGQTKSLQVPEELFMVLQEMQRNLVYFNSKEEMREARKLLDLENVHNLFDDLIQRASICVSSPDSTSSSSAAANLSSSSNSVSGVLPHRPSPSSSSGSAAAAAAYVFNTDREGVAKSSSARASRDDSFVVSKAKKAFHLDGIGGGPAVSATPRIVDASLRPVSALNSTGGDGVGGQEGEKLSLIKLASLLEVFAKKGTKDVNLRSKLMEQIEWLPDSIGKLSRLVSLDLSENRILVLPATIGGLSSLTKLDLHSNRIAQLPDTIGDLLSLVSLDLRANNLTTLPATFGRLVHLEELDLSSNRLTVLPDTIGSLASLKTLNVETNDIEEIPHTIGHCTTLKELRADYNRLKALPEAVGKIESLEVLSVRYNNIKQLPTTVSSLLSLRELDVSFNELESVPENLCFATSLVKMNIGNNFADLRSLPRSIGNLEMLEELDISNNQIRVLPDSFRMLTRLRVLRVEENPLEVPPRHIAEKGAQAVVQYVAELVAKRDVKAQPVKQKKTWAQICCFSRSNKRKRNVPTMILSSPADSAPSHASPSFFATHLSWVEMKNKNPNFQEGTFKTSPIPGTLTSVRLTLPARKKTGDGGGGSGGGGPEDFRWLAEDPWMRW</sequence>
<organism evidence="7 8">
    <name type="scientific">Malus domestica</name>
    <name type="common">Apple</name>
    <name type="synonym">Pyrus malus</name>
    <dbReference type="NCBI Taxonomy" id="3750"/>
    <lineage>
        <taxon>Eukaryota</taxon>
        <taxon>Viridiplantae</taxon>
        <taxon>Streptophyta</taxon>
        <taxon>Embryophyta</taxon>
        <taxon>Tracheophyta</taxon>
        <taxon>Spermatophyta</taxon>
        <taxon>Magnoliopsida</taxon>
        <taxon>eudicotyledons</taxon>
        <taxon>Gunneridae</taxon>
        <taxon>Pentapetalae</taxon>
        <taxon>rosids</taxon>
        <taxon>fabids</taxon>
        <taxon>Rosales</taxon>
        <taxon>Rosaceae</taxon>
        <taxon>Amygdaloideae</taxon>
        <taxon>Maleae</taxon>
        <taxon>Malus</taxon>
    </lineage>
</organism>
<feature type="domain" description="Disease resistance R13L4/SHOC-2-like LRR" evidence="6">
    <location>
        <begin position="340"/>
        <end position="464"/>
    </location>
</feature>
<dbReference type="InterPro" id="IPR001611">
    <property type="entry name" value="Leu-rich_rpt"/>
</dbReference>
<keyword evidence="1" id="KW-0433">Leucine-rich repeat</keyword>
<dbReference type="InterPro" id="IPR003591">
    <property type="entry name" value="Leu-rich_rpt_typical-subtyp"/>
</dbReference>
<comment type="caution">
    <text evidence="7">The sequence shown here is derived from an EMBL/GenBank/DDBJ whole genome shotgun (WGS) entry which is preliminary data.</text>
</comment>
<feature type="compositionally biased region" description="Basic and acidic residues" evidence="5">
    <location>
        <begin position="651"/>
        <end position="664"/>
    </location>
</feature>
<dbReference type="InterPro" id="IPR055414">
    <property type="entry name" value="LRR_R13L4/SHOC2-like"/>
</dbReference>
<dbReference type="PROSITE" id="PS51450">
    <property type="entry name" value="LRR"/>
    <property type="match status" value="3"/>
</dbReference>
<dbReference type="Gene3D" id="3.80.10.10">
    <property type="entry name" value="Ribonuclease Inhibitor"/>
    <property type="match status" value="3"/>
</dbReference>
<accession>A0A498KGG7</accession>
<evidence type="ECO:0000256" key="2">
    <source>
        <dbReference type="ARBA" id="ARBA00022737"/>
    </source>
</evidence>
<evidence type="ECO:0000313" key="8">
    <source>
        <dbReference type="Proteomes" id="UP000290289"/>
    </source>
</evidence>
<dbReference type="SUPFAM" id="SSF52058">
    <property type="entry name" value="L domain-like"/>
    <property type="match status" value="1"/>
</dbReference>
<dbReference type="InterPro" id="IPR050216">
    <property type="entry name" value="LRR_domain-containing"/>
</dbReference>
<protein>
    <recommendedName>
        <fullName evidence="6">Disease resistance R13L4/SHOC-2-like LRR domain-containing protein</fullName>
    </recommendedName>
</protein>
<gene>
    <name evidence="7" type="ORF">DVH24_018333</name>
</gene>
<dbReference type="SMART" id="SM00369">
    <property type="entry name" value="LRR_TYP"/>
    <property type="match status" value="9"/>
</dbReference>
<dbReference type="SMART" id="SM00365">
    <property type="entry name" value="LRR_SD22"/>
    <property type="match status" value="4"/>
</dbReference>
<dbReference type="PRINTS" id="PR00019">
    <property type="entry name" value="LEURICHRPT"/>
</dbReference>
<dbReference type="SMART" id="SM00364">
    <property type="entry name" value="LRR_BAC"/>
    <property type="match status" value="9"/>
</dbReference>
<name>A0A498KGG7_MALDO</name>
<dbReference type="InterPro" id="IPR032675">
    <property type="entry name" value="LRR_dom_sf"/>
</dbReference>
<dbReference type="Pfam" id="PF23598">
    <property type="entry name" value="LRR_14"/>
    <property type="match status" value="1"/>
</dbReference>
<feature type="compositionally biased region" description="Gly residues" evidence="5">
    <location>
        <begin position="640"/>
        <end position="650"/>
    </location>
</feature>
<evidence type="ECO:0000256" key="4">
    <source>
        <dbReference type="ARBA" id="ARBA00037519"/>
    </source>
</evidence>
<keyword evidence="2" id="KW-0677">Repeat</keyword>
<dbReference type="Pfam" id="PF13855">
    <property type="entry name" value="LRR_8"/>
    <property type="match status" value="1"/>
</dbReference>
<proteinExistence type="inferred from homology"/>
<evidence type="ECO:0000259" key="6">
    <source>
        <dbReference type="Pfam" id="PF23598"/>
    </source>
</evidence>
<evidence type="ECO:0000256" key="1">
    <source>
        <dbReference type="ARBA" id="ARBA00022614"/>
    </source>
</evidence>